<dbReference type="RefSeq" id="WP_157695555.1">
    <property type="nucleotide sequence ID" value="NZ_LT629710.1"/>
</dbReference>
<dbReference type="EMBL" id="LT629710">
    <property type="protein sequence ID" value="SDP38288.1"/>
    <property type="molecule type" value="Genomic_DNA"/>
</dbReference>
<evidence type="ECO:0000256" key="2">
    <source>
        <dbReference type="SAM" id="Phobius"/>
    </source>
</evidence>
<accession>A0A1H0SAN1</accession>
<organism evidence="3 4">
    <name type="scientific">Nakamurella panacisegetis</name>
    <dbReference type="NCBI Taxonomy" id="1090615"/>
    <lineage>
        <taxon>Bacteria</taxon>
        <taxon>Bacillati</taxon>
        <taxon>Actinomycetota</taxon>
        <taxon>Actinomycetes</taxon>
        <taxon>Nakamurellales</taxon>
        <taxon>Nakamurellaceae</taxon>
        <taxon>Nakamurella</taxon>
    </lineage>
</organism>
<gene>
    <name evidence="3" type="ORF">SAMN04515671_3969</name>
</gene>
<keyword evidence="2" id="KW-0472">Membrane</keyword>
<protein>
    <submittedName>
        <fullName evidence="3">Uncharacterized protein</fullName>
    </submittedName>
</protein>
<dbReference type="STRING" id="1090615.SAMN04515671_3969"/>
<name>A0A1H0SAN1_9ACTN</name>
<dbReference type="OrthoDB" id="4481055at2"/>
<keyword evidence="2" id="KW-1133">Transmembrane helix</keyword>
<feature type="transmembrane region" description="Helical" evidence="2">
    <location>
        <begin position="73"/>
        <end position="94"/>
    </location>
</feature>
<dbReference type="Proteomes" id="UP000198741">
    <property type="component" value="Chromosome I"/>
</dbReference>
<feature type="transmembrane region" description="Helical" evidence="2">
    <location>
        <begin position="32"/>
        <end position="53"/>
    </location>
</feature>
<feature type="transmembrane region" description="Helical" evidence="2">
    <location>
        <begin position="101"/>
        <end position="123"/>
    </location>
</feature>
<evidence type="ECO:0000313" key="3">
    <source>
        <dbReference type="EMBL" id="SDP38288.1"/>
    </source>
</evidence>
<feature type="compositionally biased region" description="Low complexity" evidence="1">
    <location>
        <begin position="1"/>
        <end position="17"/>
    </location>
</feature>
<evidence type="ECO:0000313" key="4">
    <source>
        <dbReference type="Proteomes" id="UP000198741"/>
    </source>
</evidence>
<feature type="region of interest" description="Disordered" evidence="1">
    <location>
        <begin position="1"/>
        <end position="20"/>
    </location>
</feature>
<sequence>MVHSRIASSPSISSAPAGQHRGAAGGAGRARWVLVALEVVVAVGAVYGGVGLIADDRIGIPSEWLRSTPFSTWVWPGIFLLLIVAVPMATAAVAEVLASRAAFALTMLAGTAQVGWIVVQWLMVGHFFFLQPVMFVAGLLVMLIGWLVHRHAVGPMPRGM</sequence>
<feature type="transmembrane region" description="Helical" evidence="2">
    <location>
        <begin position="129"/>
        <end position="148"/>
    </location>
</feature>
<evidence type="ECO:0000256" key="1">
    <source>
        <dbReference type="SAM" id="MobiDB-lite"/>
    </source>
</evidence>
<keyword evidence="4" id="KW-1185">Reference proteome</keyword>
<reference evidence="3 4" key="1">
    <citation type="submission" date="2016-10" db="EMBL/GenBank/DDBJ databases">
        <authorList>
            <person name="de Groot N.N."/>
        </authorList>
    </citation>
    <scope>NUCLEOTIDE SEQUENCE [LARGE SCALE GENOMIC DNA]</scope>
    <source>
        <strain evidence="4">P4-7,KCTC 19426,CECT 7604</strain>
    </source>
</reference>
<dbReference type="AlphaFoldDB" id="A0A1H0SAN1"/>
<keyword evidence="2" id="KW-0812">Transmembrane</keyword>
<proteinExistence type="predicted"/>